<evidence type="ECO:0000256" key="5">
    <source>
        <dbReference type="ARBA" id="ARBA00022989"/>
    </source>
</evidence>
<evidence type="ECO:0000313" key="9">
    <source>
        <dbReference type="EMBL" id="KDN80656.1"/>
    </source>
</evidence>
<feature type="transmembrane region" description="Helical" evidence="7">
    <location>
        <begin position="575"/>
        <end position="595"/>
    </location>
</feature>
<feature type="transmembrane region" description="Helical" evidence="7">
    <location>
        <begin position="129"/>
        <end position="150"/>
    </location>
</feature>
<dbReference type="OrthoDB" id="9809303at2"/>
<keyword evidence="5 7" id="KW-1133">Transmembrane helix</keyword>
<organism evidence="9 10">
    <name type="scientific">Kitasatospora cheerisanensis KCTC 2395</name>
    <dbReference type="NCBI Taxonomy" id="1348663"/>
    <lineage>
        <taxon>Bacteria</taxon>
        <taxon>Bacillati</taxon>
        <taxon>Actinomycetota</taxon>
        <taxon>Actinomycetes</taxon>
        <taxon>Kitasatosporales</taxon>
        <taxon>Streptomycetaceae</taxon>
        <taxon>Kitasatospora</taxon>
    </lineage>
</organism>
<dbReference type="Proteomes" id="UP000027178">
    <property type="component" value="Unassembled WGS sequence"/>
</dbReference>
<dbReference type="InterPro" id="IPR006037">
    <property type="entry name" value="RCK_C"/>
</dbReference>
<keyword evidence="4" id="KW-0677">Repeat</keyword>
<dbReference type="InterPro" id="IPR051679">
    <property type="entry name" value="DASS-Related_Transporters"/>
</dbReference>
<comment type="caution">
    <text evidence="9">The sequence shown here is derived from an EMBL/GenBank/DDBJ whole genome shotgun (WGS) entry which is preliminary data.</text>
</comment>
<dbReference type="PANTHER" id="PTHR43652:SF2">
    <property type="entry name" value="BASIC AMINO ACID ANTIPORTER YFCC-RELATED"/>
    <property type="match status" value="1"/>
</dbReference>
<feature type="transmembrane region" description="Helical" evidence="7">
    <location>
        <begin position="490"/>
        <end position="510"/>
    </location>
</feature>
<dbReference type="Pfam" id="PF03600">
    <property type="entry name" value="CitMHS"/>
    <property type="match status" value="1"/>
</dbReference>
<dbReference type="PROSITE" id="PS51202">
    <property type="entry name" value="RCK_C"/>
    <property type="match status" value="1"/>
</dbReference>
<feature type="transmembrane region" description="Helical" evidence="7">
    <location>
        <begin position="171"/>
        <end position="192"/>
    </location>
</feature>
<dbReference type="SUPFAM" id="SSF116726">
    <property type="entry name" value="TrkA C-terminal domain-like"/>
    <property type="match status" value="2"/>
</dbReference>
<keyword evidence="2" id="KW-0813">Transport</keyword>
<feature type="transmembrane region" description="Helical" evidence="7">
    <location>
        <begin position="451"/>
        <end position="470"/>
    </location>
</feature>
<keyword evidence="6 7" id="KW-0472">Membrane</keyword>
<dbReference type="GO" id="GO:0006813">
    <property type="term" value="P:potassium ion transport"/>
    <property type="evidence" value="ECO:0007669"/>
    <property type="project" value="InterPro"/>
</dbReference>
<feature type="transmembrane region" description="Helical" evidence="7">
    <location>
        <begin position="541"/>
        <end position="563"/>
    </location>
</feature>
<keyword evidence="10" id="KW-1185">Reference proteome</keyword>
<proteinExistence type="predicted"/>
<dbReference type="AlphaFoldDB" id="A0A066YRG2"/>
<evidence type="ECO:0000256" key="1">
    <source>
        <dbReference type="ARBA" id="ARBA00004141"/>
    </source>
</evidence>
<evidence type="ECO:0000256" key="4">
    <source>
        <dbReference type="ARBA" id="ARBA00022737"/>
    </source>
</evidence>
<dbReference type="InterPro" id="IPR036721">
    <property type="entry name" value="RCK_C_sf"/>
</dbReference>
<feature type="transmembrane region" description="Helical" evidence="7">
    <location>
        <begin position="409"/>
        <end position="439"/>
    </location>
</feature>
<gene>
    <name evidence="9" type="ORF">KCH_75740</name>
</gene>
<dbReference type="PANTHER" id="PTHR43652">
    <property type="entry name" value="BASIC AMINO ACID ANTIPORTER YFCC-RELATED"/>
    <property type="match status" value="1"/>
</dbReference>
<dbReference type="PATRIC" id="fig|1348663.4.peg.7325"/>
<evidence type="ECO:0000256" key="3">
    <source>
        <dbReference type="ARBA" id="ARBA00022692"/>
    </source>
</evidence>
<comment type="subcellular location">
    <subcellularLocation>
        <location evidence="1">Membrane</location>
        <topology evidence="1">Multi-pass membrane protein</topology>
    </subcellularLocation>
</comment>
<dbReference type="RefSeq" id="WP_035870189.1">
    <property type="nucleotide sequence ID" value="NZ_KK853997.1"/>
</dbReference>
<dbReference type="GO" id="GO:0008324">
    <property type="term" value="F:monoatomic cation transmembrane transporter activity"/>
    <property type="evidence" value="ECO:0007669"/>
    <property type="project" value="InterPro"/>
</dbReference>
<protein>
    <submittedName>
        <fullName evidence="9">Citrate transporter</fullName>
    </submittedName>
</protein>
<dbReference type="InterPro" id="IPR004680">
    <property type="entry name" value="Cit_transptr-like_dom"/>
</dbReference>
<evidence type="ECO:0000259" key="8">
    <source>
        <dbReference type="PROSITE" id="PS51202"/>
    </source>
</evidence>
<evidence type="ECO:0000256" key="7">
    <source>
        <dbReference type="SAM" id="Phobius"/>
    </source>
</evidence>
<dbReference type="EMBL" id="JNBY01000165">
    <property type="protein sequence ID" value="KDN80656.1"/>
    <property type="molecule type" value="Genomic_DNA"/>
</dbReference>
<keyword evidence="3 7" id="KW-0812">Transmembrane</keyword>
<dbReference type="HOGENOM" id="CLU_005170_6_1_11"/>
<name>A0A066YRG2_9ACTN</name>
<dbReference type="eggNOG" id="COG0471">
    <property type="taxonomic scope" value="Bacteria"/>
</dbReference>
<dbReference type="Gene3D" id="3.30.70.1450">
    <property type="entry name" value="Regulator of K+ conductance, C-terminal domain"/>
    <property type="match status" value="1"/>
</dbReference>
<feature type="transmembrane region" description="Helical" evidence="7">
    <location>
        <begin position="92"/>
        <end position="123"/>
    </location>
</feature>
<evidence type="ECO:0000256" key="2">
    <source>
        <dbReference type="ARBA" id="ARBA00022448"/>
    </source>
</evidence>
<dbReference type="GO" id="GO:0005886">
    <property type="term" value="C:plasma membrane"/>
    <property type="evidence" value="ECO:0007669"/>
    <property type="project" value="TreeGrafter"/>
</dbReference>
<feature type="transmembrane region" description="Helical" evidence="7">
    <location>
        <begin position="52"/>
        <end position="80"/>
    </location>
</feature>
<feature type="domain" description="RCK C-terminal" evidence="8">
    <location>
        <begin position="214"/>
        <end position="296"/>
    </location>
</feature>
<sequence length="597" mass="62688">MWTTLIVIGLALVLFAWNPVPAAVVAVGAALALYFTGVLTVQETLQGFGDPVVILIAALLAIAVGLENTGVGAWAGQFLMRAAGRSRTRLMVMLMAVAAVFSGLIGMNGAVAAMLPVTVIIAVRTRTAPSLLMIPLAFACLSGATLTLLGTPVNVITATQAEDAGIGHIGFFEWSVLGIPQLLGAVVLVLLFGRRLLPARHSEAVPTDLSGHAHTLVEQYRLEERLHRLRVTAGSPLAGAPRETLDPGDRPGLLLLVVLDGESERPLTRERLATGDVLLVRGDTADVELLAAELDLTVDRSDGRLAERLLGRNTGLVEAVVPQRSARIGQAAFPGTVTEDGLTLLAVQRGGADLHRTRITLRAGDHLLLQGDWPALERHLSTPDLLVVDAPDLVKRQAVPLGRGAPTALAVLGLLVVLLAFDLVPAPIAATVCACLMVITRVVRISQLYRGIDWNTCILIGAMIAPANAMTSTGAARMIADHVVEALGDAGPRVVLAGLFLVAAVITQFISNTSTALVMIPIGLATATDLGISPLPMMLAVAMGASASFLTPFANGVSLMVYGPGAYRFGDFWRLGTLMLAWTAVVTVLIVPLVWPF</sequence>
<evidence type="ECO:0000313" key="10">
    <source>
        <dbReference type="Proteomes" id="UP000027178"/>
    </source>
</evidence>
<reference evidence="9 10" key="1">
    <citation type="submission" date="2014-05" db="EMBL/GenBank/DDBJ databases">
        <title>Draft Genome Sequence of Kitasatospora cheerisanensis KCTC 2395.</title>
        <authorList>
            <person name="Nam D.H."/>
        </authorList>
    </citation>
    <scope>NUCLEOTIDE SEQUENCE [LARGE SCALE GENOMIC DNA]</scope>
    <source>
        <strain evidence="9 10">KCTC 2395</strain>
    </source>
</reference>
<accession>A0A066YRG2</accession>
<evidence type="ECO:0000256" key="6">
    <source>
        <dbReference type="ARBA" id="ARBA00023136"/>
    </source>
</evidence>